<keyword evidence="11" id="KW-1185">Reference proteome</keyword>
<dbReference type="Proteomes" id="UP001642484">
    <property type="component" value="Unassembled WGS sequence"/>
</dbReference>
<keyword evidence="4 7" id="KW-1133">Transmembrane helix</keyword>
<evidence type="ECO:0000256" key="7">
    <source>
        <dbReference type="RuleBase" id="RU079119"/>
    </source>
</evidence>
<accession>A0ABP0QB85</accession>
<evidence type="ECO:0000256" key="1">
    <source>
        <dbReference type="ARBA" id="ARBA00004141"/>
    </source>
</evidence>
<proteinExistence type="inferred from homology"/>
<evidence type="ECO:0000256" key="2">
    <source>
        <dbReference type="ARBA" id="ARBA00022679"/>
    </source>
</evidence>
<sequence length="513" mass="57960">MQALWYTVLVGMLPALVAFLLLRRLEPSVIGHVRRWVRNVALCLTAISLLALWIGGTDVVGIWGLQPLATAGIMSWAPVVYLQSTILWIVVVYNLTHFIGSVDLSVEMDLPFPLQVTYLVLVTLWFSSFLRVLCTRPGKPKDFESEMLSPKPRPNNQVFCVFCQSQKPQRCRHCTKCGACVLRMDHHCPWLRQCIGFGNYKYFVAFITYSAVALLFKAVTLMLFTVRAFHGEITFWTKLWLVSTAAQPIHLLTAYPSPHSGSLGEEALVIALAGTMTAFAAFHLYLCAIGMTTIEFLTRTNPRSVDLDHSTVDLRLFPACPPSGDGRTFPHKVLPHDVDKRTKESQRALAISEETALKEKEVERSEDEIQRLQQLHSRQYGARVAKEQQRGASKPAVELEPFARPFEGMLMETQAVKSALDKTWRRMEEMQRSVSEKRATLEARANGDWSRDLDDSDGTPPGDAKCARREEGRRCRQMAEEINRHMQVRQEVSSYRSQIQAALEDVLGTAILH</sequence>
<comment type="domain">
    <text evidence="7">The DHHC domain is required for palmitoyltransferase activity.</text>
</comment>
<protein>
    <recommendedName>
        <fullName evidence="7">Palmitoyltransferase</fullName>
        <ecNumber evidence="7">2.3.1.225</ecNumber>
    </recommendedName>
</protein>
<dbReference type="PANTHER" id="PTHR22883">
    <property type="entry name" value="ZINC FINGER DHHC DOMAIN CONTAINING PROTEIN"/>
    <property type="match status" value="1"/>
</dbReference>
<dbReference type="EMBL" id="CAXAMN010024273">
    <property type="protein sequence ID" value="CAK9085204.1"/>
    <property type="molecule type" value="Genomic_DNA"/>
</dbReference>
<feature type="domain" description="Palmitoyltransferase DHHC" evidence="9">
    <location>
        <begin position="155"/>
        <end position="298"/>
    </location>
</feature>
<name>A0ABP0QB85_9DINO</name>
<comment type="caution">
    <text evidence="10">The sequence shown here is derived from an EMBL/GenBank/DDBJ whole genome shotgun (WGS) entry which is preliminary data.</text>
</comment>
<comment type="caution">
    <text evidence="7">Lacks conserved residue(s) required for the propagation of feature annotation.</text>
</comment>
<evidence type="ECO:0000313" key="11">
    <source>
        <dbReference type="Proteomes" id="UP001642484"/>
    </source>
</evidence>
<feature type="transmembrane region" description="Helical" evidence="7">
    <location>
        <begin position="60"/>
        <end position="79"/>
    </location>
</feature>
<reference evidence="10 11" key="1">
    <citation type="submission" date="2024-02" db="EMBL/GenBank/DDBJ databases">
        <authorList>
            <person name="Chen Y."/>
            <person name="Shah S."/>
            <person name="Dougan E. K."/>
            <person name="Thang M."/>
            <person name="Chan C."/>
        </authorList>
    </citation>
    <scope>NUCLEOTIDE SEQUENCE [LARGE SCALE GENOMIC DNA]</scope>
</reference>
<keyword evidence="2 7" id="KW-0808">Transferase</keyword>
<comment type="subcellular location">
    <subcellularLocation>
        <location evidence="1">Membrane</location>
        <topology evidence="1">Multi-pass membrane protein</topology>
    </subcellularLocation>
</comment>
<feature type="transmembrane region" description="Helical" evidence="7">
    <location>
        <begin position="202"/>
        <end position="229"/>
    </location>
</feature>
<dbReference type="PROSITE" id="PS50216">
    <property type="entry name" value="DHHC"/>
    <property type="match status" value="1"/>
</dbReference>
<keyword evidence="3 7" id="KW-0812">Transmembrane</keyword>
<dbReference type="PANTHER" id="PTHR22883:SF147">
    <property type="entry name" value="PALMITOYLTRANSFERASE"/>
    <property type="match status" value="1"/>
</dbReference>
<evidence type="ECO:0000256" key="6">
    <source>
        <dbReference type="ARBA" id="ARBA00023315"/>
    </source>
</evidence>
<feature type="transmembrane region" description="Helical" evidence="7">
    <location>
        <begin position="6"/>
        <end position="24"/>
    </location>
</feature>
<dbReference type="InterPro" id="IPR001594">
    <property type="entry name" value="Palmitoyltrfase_DHHC"/>
</dbReference>
<gene>
    <name evidence="10" type="ORF">CCMP2556_LOCUS41378</name>
</gene>
<evidence type="ECO:0000256" key="8">
    <source>
        <dbReference type="SAM" id="MobiDB-lite"/>
    </source>
</evidence>
<feature type="transmembrane region" description="Helical" evidence="7">
    <location>
        <begin position="36"/>
        <end position="54"/>
    </location>
</feature>
<comment type="catalytic activity">
    <reaction evidence="7">
        <text>L-cysteinyl-[protein] + hexadecanoyl-CoA = S-hexadecanoyl-L-cysteinyl-[protein] + CoA</text>
        <dbReference type="Rhea" id="RHEA:36683"/>
        <dbReference type="Rhea" id="RHEA-COMP:10131"/>
        <dbReference type="Rhea" id="RHEA-COMP:11032"/>
        <dbReference type="ChEBI" id="CHEBI:29950"/>
        <dbReference type="ChEBI" id="CHEBI:57287"/>
        <dbReference type="ChEBI" id="CHEBI:57379"/>
        <dbReference type="ChEBI" id="CHEBI:74151"/>
        <dbReference type="EC" id="2.3.1.225"/>
    </reaction>
</comment>
<keyword evidence="5 7" id="KW-0472">Membrane</keyword>
<feature type="transmembrane region" description="Helical" evidence="7">
    <location>
        <begin position="267"/>
        <end position="286"/>
    </location>
</feature>
<evidence type="ECO:0000256" key="3">
    <source>
        <dbReference type="ARBA" id="ARBA00022692"/>
    </source>
</evidence>
<dbReference type="EC" id="2.3.1.225" evidence="7"/>
<evidence type="ECO:0000256" key="5">
    <source>
        <dbReference type="ARBA" id="ARBA00023136"/>
    </source>
</evidence>
<organism evidence="10 11">
    <name type="scientific">Durusdinium trenchii</name>
    <dbReference type="NCBI Taxonomy" id="1381693"/>
    <lineage>
        <taxon>Eukaryota</taxon>
        <taxon>Sar</taxon>
        <taxon>Alveolata</taxon>
        <taxon>Dinophyceae</taxon>
        <taxon>Suessiales</taxon>
        <taxon>Symbiodiniaceae</taxon>
        <taxon>Durusdinium</taxon>
    </lineage>
</organism>
<feature type="compositionally biased region" description="Basic and acidic residues" evidence="8">
    <location>
        <begin position="431"/>
        <end position="441"/>
    </location>
</feature>
<evidence type="ECO:0000259" key="9">
    <source>
        <dbReference type="Pfam" id="PF01529"/>
    </source>
</evidence>
<keyword evidence="6 7" id="KW-0012">Acyltransferase</keyword>
<feature type="region of interest" description="Disordered" evidence="8">
    <location>
        <begin position="431"/>
        <end position="472"/>
    </location>
</feature>
<dbReference type="Pfam" id="PF01529">
    <property type="entry name" value="DHHC"/>
    <property type="match status" value="1"/>
</dbReference>
<feature type="transmembrane region" description="Helical" evidence="7">
    <location>
        <begin position="112"/>
        <end position="133"/>
    </location>
</feature>
<dbReference type="InterPro" id="IPR039859">
    <property type="entry name" value="PFA4/ZDH16/20/ERF2-like"/>
</dbReference>
<feature type="transmembrane region" description="Helical" evidence="7">
    <location>
        <begin position="86"/>
        <end position="106"/>
    </location>
</feature>
<evidence type="ECO:0000313" key="10">
    <source>
        <dbReference type="EMBL" id="CAK9085204.1"/>
    </source>
</evidence>
<comment type="similarity">
    <text evidence="7">Belongs to the DHHC palmitoyltransferase family.</text>
</comment>
<evidence type="ECO:0000256" key="4">
    <source>
        <dbReference type="ARBA" id="ARBA00022989"/>
    </source>
</evidence>